<evidence type="ECO:0000259" key="5">
    <source>
        <dbReference type="PROSITE" id="PS00486"/>
    </source>
</evidence>
<dbReference type="GO" id="GO:0005524">
    <property type="term" value="F:ATP binding"/>
    <property type="evidence" value="ECO:0007669"/>
    <property type="project" value="UniProtKB-KW"/>
</dbReference>
<evidence type="ECO:0000313" key="6">
    <source>
        <dbReference type="EMBL" id="EFA10321.2"/>
    </source>
</evidence>
<dbReference type="InterPro" id="IPR045076">
    <property type="entry name" value="MutS"/>
</dbReference>
<name>D6X337_TRICA</name>
<dbReference type="InterPro" id="IPR036187">
    <property type="entry name" value="DNA_mismatch_repair_MutS_sf"/>
</dbReference>
<dbReference type="Gene3D" id="1.10.1420.10">
    <property type="match status" value="1"/>
</dbReference>
<dbReference type="KEGG" id="tca:658305"/>
<dbReference type="GO" id="GO:0005634">
    <property type="term" value="C:nucleus"/>
    <property type="evidence" value="ECO:0000318"/>
    <property type="project" value="GO_Central"/>
</dbReference>
<dbReference type="GO" id="GO:0006298">
    <property type="term" value="P:mismatch repair"/>
    <property type="evidence" value="ECO:0007669"/>
    <property type="project" value="InterPro"/>
</dbReference>
<keyword evidence="2" id="KW-0547">Nucleotide-binding</keyword>
<dbReference type="Pfam" id="PF05192">
    <property type="entry name" value="MutS_III"/>
    <property type="match status" value="1"/>
</dbReference>
<comment type="similarity">
    <text evidence="1">Belongs to the DNA mismatch repair MutS family.</text>
</comment>
<dbReference type="EMBL" id="KQ971372">
    <property type="protein sequence ID" value="EFA10321.2"/>
    <property type="molecule type" value="Genomic_DNA"/>
</dbReference>
<evidence type="ECO:0000313" key="7">
    <source>
        <dbReference type="Proteomes" id="UP000007266"/>
    </source>
</evidence>
<dbReference type="PANTHER" id="PTHR11361:SF20">
    <property type="entry name" value="MUTS PROTEIN HOMOLOG 5"/>
    <property type="match status" value="1"/>
</dbReference>
<proteinExistence type="inferred from homology"/>
<feature type="domain" description="DNA mismatch repair proteins mutS family" evidence="5">
    <location>
        <begin position="662"/>
        <end position="678"/>
    </location>
</feature>
<dbReference type="OrthoDB" id="29596at2759"/>
<dbReference type="eggNOG" id="KOG0221">
    <property type="taxonomic scope" value="Eukaryota"/>
</dbReference>
<dbReference type="SUPFAM" id="SSF48334">
    <property type="entry name" value="DNA repair protein MutS, domain III"/>
    <property type="match status" value="1"/>
</dbReference>
<evidence type="ECO:0000256" key="2">
    <source>
        <dbReference type="ARBA" id="ARBA00022741"/>
    </source>
</evidence>
<dbReference type="InterPro" id="IPR017261">
    <property type="entry name" value="DNA_mismatch_repair_MutS/MSH"/>
</dbReference>
<dbReference type="Pfam" id="PF00488">
    <property type="entry name" value="MutS_V"/>
    <property type="match status" value="1"/>
</dbReference>
<dbReference type="GO" id="GO:0030983">
    <property type="term" value="F:mismatched DNA binding"/>
    <property type="evidence" value="ECO:0007669"/>
    <property type="project" value="InterPro"/>
</dbReference>
<dbReference type="GO" id="GO:0140664">
    <property type="term" value="F:ATP-dependent DNA damage sensor activity"/>
    <property type="evidence" value="ECO:0007669"/>
    <property type="project" value="InterPro"/>
</dbReference>
<dbReference type="InParanoid" id="D6X337"/>
<gene>
    <name evidence="6" type="primary">AUGUSTUS-3.0.2_12537</name>
    <name evidence="6" type="ORF">TcasGA2_TC012537</name>
</gene>
<dbReference type="HOGENOM" id="CLU_002472_8_0_1"/>
<keyword evidence="3" id="KW-0067">ATP-binding</keyword>
<dbReference type="InterPro" id="IPR007696">
    <property type="entry name" value="DNA_mismatch_repair_MutS_core"/>
</dbReference>
<dbReference type="SMART" id="SM00534">
    <property type="entry name" value="MUTSac"/>
    <property type="match status" value="1"/>
</dbReference>
<evidence type="ECO:0000256" key="4">
    <source>
        <dbReference type="ARBA" id="ARBA00023125"/>
    </source>
</evidence>
<dbReference type="InterPro" id="IPR000432">
    <property type="entry name" value="DNA_mismatch_repair_MutS_C"/>
</dbReference>
<dbReference type="Gene3D" id="3.40.50.300">
    <property type="entry name" value="P-loop containing nucleotide triphosphate hydrolases"/>
    <property type="match status" value="1"/>
</dbReference>
<dbReference type="OMA" id="CSVYFMP"/>
<dbReference type="InterPro" id="IPR027417">
    <property type="entry name" value="P-loop_NTPase"/>
</dbReference>
<keyword evidence="4" id="KW-0238">DNA-binding</keyword>
<sequence>MVVSDESELIFTIRNNATKIVTPDDSDDVENDTGDDETKILSLVWKNGKLGAAYFNFNEKLLYVYEEVLDLAPLFYMTCAIYREVAPKFVITVGNMNEEYVKHVIDVVTSVSEETTTTDTVRTLPPNMFLLRCKEYSFEICRSLLCDLRLISASEMSEAEGEIHINSLLNFDYKCSVHAAGALVKYLDKTWAHFLPNKDELQFLQVTQVSLRGHLLIDWTTLKALQIFQQCSHDASFKRGLQSSNREGLSVYRLFSSSCKSKLGQICLKNILHKPLNDIHEISKRLDFVTFVLHPSNQDFVESLQDNIRNLSDVSIILLKIKNSRATCRDWRILYKSIYHTVFLRELTAPYQDACELLSEFYNSVTMELLGLENSMNNAIDFSDSKNSSRPVIKTGFDESLDAKKLRRQDIAQHVRAAAGVAAEQLPDYLNECSIVYLPEMGHLVAINEWKPNCDPEELKDLGFQFMFTLRGTIHYKNPLCLELDENLGDINAEIIAHENRILQRLSSFILKYNKDIREPLRVLSLFDALIAIAKVSAQNNYVRPALNNQNMHEIRECRHPLLELVSNFEPNDFCSGNHHSHIKIITGPNGSGKSVYLKEVALVIYFAHIGSYVPARSANIGILHCIHSRMQATESAAVRLSAFMIDAIQATQAIHNARHNSLILLDEFGRGTTVEDGLALLVGFLADFHKQGNNCPHILVSTHHQSISDFLPEDGVVEYLKMAHSEENGTLLFLYKVAKGVSRSFAIKIAAEVGVDASIIKRANELFEKKKTVTPLVRCESYPASVNDSALIAFLKDVNIPEPDEA</sequence>
<reference evidence="6 7" key="2">
    <citation type="journal article" date="2010" name="Nucleic Acids Res.">
        <title>BeetleBase in 2010: revisions to provide comprehensive genomic information for Tribolium castaneum.</title>
        <authorList>
            <person name="Kim H.S."/>
            <person name="Murphy T."/>
            <person name="Xia J."/>
            <person name="Caragea D."/>
            <person name="Park Y."/>
            <person name="Beeman R.W."/>
            <person name="Lorenzen M.D."/>
            <person name="Butcher S."/>
            <person name="Manak J.R."/>
            <person name="Brown S.J."/>
        </authorList>
    </citation>
    <scope>GENOME REANNOTATION</scope>
    <source>
        <strain evidence="6 7">Georgia GA2</strain>
    </source>
</reference>
<dbReference type="PANTHER" id="PTHR11361">
    <property type="entry name" value="DNA MISMATCH REPAIR PROTEIN MUTS FAMILY MEMBER"/>
    <property type="match status" value="1"/>
</dbReference>
<dbReference type="SUPFAM" id="SSF52540">
    <property type="entry name" value="P-loop containing nucleoside triphosphate hydrolases"/>
    <property type="match status" value="1"/>
</dbReference>
<dbReference type="AlphaFoldDB" id="D6X337"/>
<dbReference type="STRING" id="7070.D6X337"/>
<evidence type="ECO:0000256" key="3">
    <source>
        <dbReference type="ARBA" id="ARBA00022840"/>
    </source>
</evidence>
<dbReference type="GO" id="GO:0003690">
    <property type="term" value="F:double-stranded DNA binding"/>
    <property type="evidence" value="ECO:0000318"/>
    <property type="project" value="GO_Central"/>
</dbReference>
<accession>D6X337</accession>
<dbReference type="SMART" id="SM00533">
    <property type="entry name" value="MUTSd"/>
    <property type="match status" value="1"/>
</dbReference>
<dbReference type="PIRSF" id="PIRSF037677">
    <property type="entry name" value="DNA_mis_repair_Msh6"/>
    <property type="match status" value="1"/>
</dbReference>
<reference evidence="6 7" key="1">
    <citation type="journal article" date="2008" name="Nature">
        <title>The genome of the model beetle and pest Tribolium castaneum.</title>
        <authorList>
            <consortium name="Tribolium Genome Sequencing Consortium"/>
            <person name="Richards S."/>
            <person name="Gibbs R.A."/>
            <person name="Weinstock G.M."/>
            <person name="Brown S.J."/>
            <person name="Denell R."/>
            <person name="Beeman R.W."/>
            <person name="Gibbs R."/>
            <person name="Beeman R.W."/>
            <person name="Brown S.J."/>
            <person name="Bucher G."/>
            <person name="Friedrich M."/>
            <person name="Grimmelikhuijzen C.J."/>
            <person name="Klingler M."/>
            <person name="Lorenzen M."/>
            <person name="Richards S."/>
            <person name="Roth S."/>
            <person name="Schroder R."/>
            <person name="Tautz D."/>
            <person name="Zdobnov E.M."/>
            <person name="Muzny D."/>
            <person name="Gibbs R.A."/>
            <person name="Weinstock G.M."/>
            <person name="Attaway T."/>
            <person name="Bell S."/>
            <person name="Buhay C.J."/>
            <person name="Chandrabose M.N."/>
            <person name="Chavez D."/>
            <person name="Clerk-Blankenburg K.P."/>
            <person name="Cree A."/>
            <person name="Dao M."/>
            <person name="Davis C."/>
            <person name="Chacko J."/>
            <person name="Dinh H."/>
            <person name="Dugan-Rocha S."/>
            <person name="Fowler G."/>
            <person name="Garner T.T."/>
            <person name="Garnes J."/>
            <person name="Gnirke A."/>
            <person name="Hawes A."/>
            <person name="Hernandez J."/>
            <person name="Hines S."/>
            <person name="Holder M."/>
            <person name="Hume J."/>
            <person name="Jhangiani S.N."/>
            <person name="Joshi V."/>
            <person name="Khan Z.M."/>
            <person name="Jackson L."/>
            <person name="Kovar C."/>
            <person name="Kowis A."/>
            <person name="Lee S."/>
            <person name="Lewis L.R."/>
            <person name="Margolis J."/>
            <person name="Morgan M."/>
            <person name="Nazareth L.V."/>
            <person name="Nguyen N."/>
            <person name="Okwuonu G."/>
            <person name="Parker D."/>
            <person name="Richards S."/>
            <person name="Ruiz S.J."/>
            <person name="Santibanez J."/>
            <person name="Savard J."/>
            <person name="Scherer S.E."/>
            <person name="Schneider B."/>
            <person name="Sodergren E."/>
            <person name="Tautz D."/>
            <person name="Vattahil S."/>
            <person name="Villasana D."/>
            <person name="White C.S."/>
            <person name="Wright R."/>
            <person name="Park Y."/>
            <person name="Beeman R.W."/>
            <person name="Lord J."/>
            <person name="Oppert B."/>
            <person name="Lorenzen M."/>
            <person name="Brown S."/>
            <person name="Wang L."/>
            <person name="Savard J."/>
            <person name="Tautz D."/>
            <person name="Richards S."/>
            <person name="Weinstock G."/>
            <person name="Gibbs R.A."/>
            <person name="Liu Y."/>
            <person name="Worley K."/>
            <person name="Weinstock G."/>
            <person name="Elsik C.G."/>
            <person name="Reese J.T."/>
            <person name="Elhaik E."/>
            <person name="Landan G."/>
            <person name="Graur D."/>
            <person name="Arensburger P."/>
            <person name="Atkinson P."/>
            <person name="Beeman R.W."/>
            <person name="Beidler J."/>
            <person name="Brown S.J."/>
            <person name="Demuth J.P."/>
            <person name="Drury D.W."/>
            <person name="Du Y.Z."/>
            <person name="Fujiwara H."/>
            <person name="Lorenzen M."/>
            <person name="Maselli V."/>
            <person name="Osanai M."/>
            <person name="Park Y."/>
            <person name="Robertson H.M."/>
            <person name="Tu Z."/>
            <person name="Wang J.J."/>
            <person name="Wang S."/>
            <person name="Richards S."/>
            <person name="Song H."/>
            <person name="Zhang L."/>
            <person name="Sodergren E."/>
            <person name="Werner D."/>
            <person name="Stanke M."/>
            <person name="Morgenstern B."/>
            <person name="Solovyev V."/>
            <person name="Kosarev P."/>
            <person name="Brown G."/>
            <person name="Chen H.C."/>
            <person name="Ermolaeva O."/>
            <person name="Hlavina W."/>
            <person name="Kapustin Y."/>
            <person name="Kiryutin B."/>
            <person name="Kitts P."/>
            <person name="Maglott D."/>
            <person name="Pruitt K."/>
            <person name="Sapojnikov V."/>
            <person name="Souvorov A."/>
            <person name="Mackey A.J."/>
            <person name="Waterhouse R.M."/>
            <person name="Wyder S."/>
            <person name="Zdobnov E.M."/>
            <person name="Zdobnov E.M."/>
            <person name="Wyder S."/>
            <person name="Kriventseva E.V."/>
            <person name="Kadowaki T."/>
            <person name="Bork P."/>
            <person name="Aranda M."/>
            <person name="Bao R."/>
            <person name="Beermann A."/>
            <person name="Berns N."/>
            <person name="Bolognesi R."/>
            <person name="Bonneton F."/>
            <person name="Bopp D."/>
            <person name="Brown S.J."/>
            <person name="Bucher G."/>
            <person name="Butts T."/>
            <person name="Chaumot A."/>
            <person name="Denell R.E."/>
            <person name="Ferrier D.E."/>
            <person name="Friedrich M."/>
            <person name="Gordon C.M."/>
            <person name="Jindra M."/>
            <person name="Klingler M."/>
            <person name="Lan Q."/>
            <person name="Lattorff H.M."/>
            <person name="Laudet V."/>
            <person name="von Levetsow C."/>
            <person name="Liu Z."/>
            <person name="Lutz R."/>
            <person name="Lynch J.A."/>
            <person name="da Fonseca R.N."/>
            <person name="Posnien N."/>
            <person name="Reuter R."/>
            <person name="Roth S."/>
            <person name="Savard J."/>
            <person name="Schinko J.B."/>
            <person name="Schmitt C."/>
            <person name="Schoppmeier M."/>
            <person name="Schroder R."/>
            <person name="Shippy T.D."/>
            <person name="Simonnet F."/>
            <person name="Marques-Souza H."/>
            <person name="Tautz D."/>
            <person name="Tomoyasu Y."/>
            <person name="Trauner J."/>
            <person name="Van der Zee M."/>
            <person name="Vervoort M."/>
            <person name="Wittkopp N."/>
            <person name="Wimmer E.A."/>
            <person name="Yang X."/>
            <person name="Jones A.K."/>
            <person name="Sattelle D.B."/>
            <person name="Ebert P.R."/>
            <person name="Nelson D."/>
            <person name="Scott J.G."/>
            <person name="Beeman R.W."/>
            <person name="Muthukrishnan S."/>
            <person name="Kramer K.J."/>
            <person name="Arakane Y."/>
            <person name="Beeman R.W."/>
            <person name="Zhu Q."/>
            <person name="Hogenkamp D."/>
            <person name="Dixit R."/>
            <person name="Oppert B."/>
            <person name="Jiang H."/>
            <person name="Zou Z."/>
            <person name="Marshall J."/>
            <person name="Elpidina E."/>
            <person name="Vinokurov K."/>
            <person name="Oppert C."/>
            <person name="Zou Z."/>
            <person name="Evans J."/>
            <person name="Lu Z."/>
            <person name="Zhao P."/>
            <person name="Sumathipala N."/>
            <person name="Altincicek B."/>
            <person name="Vilcinskas A."/>
            <person name="Williams M."/>
            <person name="Hultmark D."/>
            <person name="Hetru C."/>
            <person name="Jiang H."/>
            <person name="Grimmelikhuijzen C.J."/>
            <person name="Hauser F."/>
            <person name="Cazzamali G."/>
            <person name="Williamson M."/>
            <person name="Park Y."/>
            <person name="Li B."/>
            <person name="Tanaka Y."/>
            <person name="Predel R."/>
            <person name="Neupert S."/>
            <person name="Schachtner J."/>
            <person name="Verleyen P."/>
            <person name="Raible F."/>
            <person name="Bork P."/>
            <person name="Friedrich M."/>
            <person name="Walden K.K."/>
            <person name="Robertson H.M."/>
            <person name="Angeli S."/>
            <person name="Foret S."/>
            <person name="Bucher G."/>
            <person name="Schuetz S."/>
            <person name="Maleszka R."/>
            <person name="Wimmer E.A."/>
            <person name="Beeman R.W."/>
            <person name="Lorenzen M."/>
            <person name="Tomoyasu Y."/>
            <person name="Miller S.C."/>
            <person name="Grossmann D."/>
            <person name="Bucher G."/>
        </authorList>
    </citation>
    <scope>NUCLEOTIDE SEQUENCE [LARGE SCALE GENOMIC DNA]</scope>
    <source>
        <strain evidence="6 7">Georgia GA2</strain>
    </source>
</reference>
<dbReference type="PROSITE" id="PS00486">
    <property type="entry name" value="DNA_MISMATCH_REPAIR_2"/>
    <property type="match status" value="1"/>
</dbReference>
<protein>
    <submittedName>
        <fullName evidence="6">MutS protein homolog 5-like Protein</fullName>
    </submittedName>
</protein>
<dbReference type="Proteomes" id="UP000007266">
    <property type="component" value="Linkage group 9"/>
</dbReference>
<dbReference type="GO" id="GO:0051026">
    <property type="term" value="P:chiasma assembly"/>
    <property type="evidence" value="ECO:0000318"/>
    <property type="project" value="GO_Central"/>
</dbReference>
<keyword evidence="7" id="KW-1185">Reference proteome</keyword>
<evidence type="ECO:0000256" key="1">
    <source>
        <dbReference type="ARBA" id="ARBA00006271"/>
    </source>
</evidence>
<organism evidence="6 7">
    <name type="scientific">Tribolium castaneum</name>
    <name type="common">Red flour beetle</name>
    <dbReference type="NCBI Taxonomy" id="7070"/>
    <lineage>
        <taxon>Eukaryota</taxon>
        <taxon>Metazoa</taxon>
        <taxon>Ecdysozoa</taxon>
        <taxon>Arthropoda</taxon>
        <taxon>Hexapoda</taxon>
        <taxon>Insecta</taxon>
        <taxon>Pterygota</taxon>
        <taxon>Neoptera</taxon>
        <taxon>Endopterygota</taxon>
        <taxon>Coleoptera</taxon>
        <taxon>Polyphaga</taxon>
        <taxon>Cucujiformia</taxon>
        <taxon>Tenebrionidae</taxon>
        <taxon>Tenebrionidae incertae sedis</taxon>
        <taxon>Tribolium</taxon>
    </lineage>
</organism>